<accession>A0AAV4PS03</accession>
<keyword evidence="2" id="KW-1185">Reference proteome</keyword>
<organism evidence="1 2">
    <name type="scientific">Caerostris darwini</name>
    <dbReference type="NCBI Taxonomy" id="1538125"/>
    <lineage>
        <taxon>Eukaryota</taxon>
        <taxon>Metazoa</taxon>
        <taxon>Ecdysozoa</taxon>
        <taxon>Arthropoda</taxon>
        <taxon>Chelicerata</taxon>
        <taxon>Arachnida</taxon>
        <taxon>Araneae</taxon>
        <taxon>Araneomorphae</taxon>
        <taxon>Entelegynae</taxon>
        <taxon>Araneoidea</taxon>
        <taxon>Araneidae</taxon>
        <taxon>Caerostris</taxon>
    </lineage>
</organism>
<reference evidence="1 2" key="1">
    <citation type="submission" date="2021-06" db="EMBL/GenBank/DDBJ databases">
        <title>Caerostris darwini draft genome.</title>
        <authorList>
            <person name="Kono N."/>
            <person name="Arakawa K."/>
        </authorList>
    </citation>
    <scope>NUCLEOTIDE SEQUENCE [LARGE SCALE GENOMIC DNA]</scope>
</reference>
<proteinExistence type="predicted"/>
<sequence>MFRNGNAISSTTLTDNKWTIYNIISGAAMGGNVLKMQIDSVFLPKGSIILILISVFAFKDTDPSTDSGRMRGSVLMFLNEPEILGDTNYAMSRNGNAIASTTLTDNKWTIYNIISGAAMGGNVLKMQIDFAFLP</sequence>
<comment type="caution">
    <text evidence="1">The sequence shown here is derived from an EMBL/GenBank/DDBJ whole genome shotgun (WGS) entry which is preliminary data.</text>
</comment>
<name>A0AAV4PS03_9ARAC</name>
<evidence type="ECO:0000313" key="2">
    <source>
        <dbReference type="Proteomes" id="UP001054837"/>
    </source>
</evidence>
<evidence type="ECO:0000313" key="1">
    <source>
        <dbReference type="EMBL" id="GIX98705.1"/>
    </source>
</evidence>
<dbReference type="EMBL" id="BPLQ01003221">
    <property type="protein sequence ID" value="GIX98705.1"/>
    <property type="molecule type" value="Genomic_DNA"/>
</dbReference>
<gene>
    <name evidence="1" type="ORF">CDAR_200201</name>
</gene>
<dbReference type="Proteomes" id="UP001054837">
    <property type="component" value="Unassembled WGS sequence"/>
</dbReference>
<dbReference type="AlphaFoldDB" id="A0AAV4PS03"/>
<protein>
    <submittedName>
        <fullName evidence="1">Uncharacterized protein</fullName>
    </submittedName>
</protein>